<evidence type="ECO:0000313" key="2">
    <source>
        <dbReference type="EMBL" id="NLV07089.1"/>
    </source>
</evidence>
<dbReference type="Pfam" id="PF20575">
    <property type="entry name" value="HTH_63"/>
    <property type="match status" value="1"/>
</dbReference>
<proteinExistence type="predicted"/>
<reference evidence="2" key="2">
    <citation type="submission" date="2019-12" db="EMBL/GenBank/DDBJ databases">
        <title>The whole-genome sequencing of Haloarcula japonica strain pws8.</title>
        <authorList>
            <person name="Verma D.K."/>
            <person name="Gopal K."/>
            <person name="Prasad E.S."/>
        </authorList>
    </citation>
    <scope>NUCLEOTIDE SEQUENCE</scope>
    <source>
        <strain evidence="2">Pws8</strain>
    </source>
</reference>
<comment type="caution">
    <text evidence="1">The sequence shown here is derived from an EMBL/GenBank/DDBJ whole genome shotgun (WGS) entry which is preliminary data.</text>
</comment>
<dbReference type="OrthoDB" id="241883at2157"/>
<dbReference type="Proteomes" id="UP000610611">
    <property type="component" value="Unassembled WGS sequence"/>
</dbReference>
<dbReference type="RefSeq" id="WP_053968496.1">
    <property type="nucleotide sequence ID" value="NZ_JAWJXX010000009.1"/>
</dbReference>
<accession>A0A0M9AIS7</accession>
<evidence type="ECO:0000313" key="3">
    <source>
        <dbReference type="Proteomes" id="UP000037729"/>
    </source>
</evidence>
<sequence length="170" mass="19269">MTGDTHLRAELYLRGDTYGTFDAQQQVLNRVKRLEANGVFSESMVAGEWQRIRTMAEDKRSEAIQTYEEFTGWAARNGHSLEPAFERRNRSYVGMDRIDDVVVFPVVSLAIYDGDDLEGVFPCSDEERTYTVGDALEAFERGDEDWLAQFDSLSVDRTDPLLEPGVDATI</sequence>
<protein>
    <submittedName>
        <fullName evidence="1">Uncharacterized protein</fullName>
    </submittedName>
</protein>
<evidence type="ECO:0000313" key="1">
    <source>
        <dbReference type="EMBL" id="KOX92288.1"/>
    </source>
</evidence>
<dbReference type="PATRIC" id="fig|1705562.3.peg.3181"/>
<keyword evidence="3" id="KW-1185">Reference proteome</keyword>
<dbReference type="Proteomes" id="UP000037729">
    <property type="component" value="Unassembled WGS sequence"/>
</dbReference>
<reference evidence="1 3" key="1">
    <citation type="submission" date="2015-08" db="EMBL/GenBank/DDBJ databases">
        <title>Genomes of Isolates from Cabo Rojo, PR.</title>
        <authorList>
            <person name="Sanchez-Nieves R.L."/>
            <person name="Montalvo-Rodriguez R."/>
        </authorList>
    </citation>
    <scope>NUCLEOTIDE SEQUENCE [LARGE SCALE GENOMIC DNA]</scope>
    <source>
        <strain evidence="1 3">SL3</strain>
    </source>
</reference>
<dbReference type="EMBL" id="LIUF01000004">
    <property type="protein sequence ID" value="KOX92288.1"/>
    <property type="molecule type" value="Genomic_DNA"/>
</dbReference>
<gene>
    <name evidence="1" type="ORF">AMS69_12990</name>
    <name evidence="2" type="ORF">GOC83_13210</name>
</gene>
<dbReference type="InterPro" id="IPR046783">
    <property type="entry name" value="HTH_63"/>
</dbReference>
<dbReference type="AlphaFoldDB" id="A0A0M9AIS7"/>
<organism evidence="1 3">
    <name type="scientific">Haloarcula rubripromontorii</name>
    <dbReference type="NCBI Taxonomy" id="1705562"/>
    <lineage>
        <taxon>Archaea</taxon>
        <taxon>Methanobacteriati</taxon>
        <taxon>Methanobacteriota</taxon>
        <taxon>Stenosarchaea group</taxon>
        <taxon>Halobacteria</taxon>
        <taxon>Halobacteriales</taxon>
        <taxon>Haloarculaceae</taxon>
        <taxon>Haloarcula</taxon>
    </lineage>
</organism>
<dbReference type="EMBL" id="WOWB01000001">
    <property type="protein sequence ID" value="NLV07089.1"/>
    <property type="molecule type" value="Genomic_DNA"/>
</dbReference>
<name>A0A0M9AIS7_9EURY</name>